<sequence length="108" mass="12486">MTPEDSYPPPQRVDEPNVVYRSKMEMSDKVLDSIFSKGSKYHRNEDGDERMPYFVSKNEPRSGKTGLNARVCSVLQISLFSPLMFMNISIKIFRRNISYPLVFCKSIV</sequence>
<dbReference type="Proteomes" id="UP000828390">
    <property type="component" value="Unassembled WGS sequence"/>
</dbReference>
<name>A0A9D4H0M1_DREPO</name>
<protein>
    <submittedName>
        <fullName evidence="1">Uncharacterized protein</fullName>
    </submittedName>
</protein>
<gene>
    <name evidence="1" type="ORF">DPMN_128168</name>
</gene>
<keyword evidence="2" id="KW-1185">Reference proteome</keyword>
<dbReference type="EMBL" id="JAIWYP010000005">
    <property type="protein sequence ID" value="KAH3826272.1"/>
    <property type="molecule type" value="Genomic_DNA"/>
</dbReference>
<evidence type="ECO:0000313" key="2">
    <source>
        <dbReference type="Proteomes" id="UP000828390"/>
    </source>
</evidence>
<organism evidence="1 2">
    <name type="scientific">Dreissena polymorpha</name>
    <name type="common">Zebra mussel</name>
    <name type="synonym">Mytilus polymorpha</name>
    <dbReference type="NCBI Taxonomy" id="45954"/>
    <lineage>
        <taxon>Eukaryota</taxon>
        <taxon>Metazoa</taxon>
        <taxon>Spiralia</taxon>
        <taxon>Lophotrochozoa</taxon>
        <taxon>Mollusca</taxon>
        <taxon>Bivalvia</taxon>
        <taxon>Autobranchia</taxon>
        <taxon>Heteroconchia</taxon>
        <taxon>Euheterodonta</taxon>
        <taxon>Imparidentia</taxon>
        <taxon>Neoheterodontei</taxon>
        <taxon>Myida</taxon>
        <taxon>Dreissenoidea</taxon>
        <taxon>Dreissenidae</taxon>
        <taxon>Dreissena</taxon>
    </lineage>
</organism>
<dbReference type="AlphaFoldDB" id="A0A9D4H0M1"/>
<accession>A0A9D4H0M1</accession>
<reference evidence="1" key="2">
    <citation type="submission" date="2020-11" db="EMBL/GenBank/DDBJ databases">
        <authorList>
            <person name="McCartney M.A."/>
            <person name="Auch B."/>
            <person name="Kono T."/>
            <person name="Mallez S."/>
            <person name="Becker A."/>
            <person name="Gohl D.M."/>
            <person name="Silverstein K.A.T."/>
            <person name="Koren S."/>
            <person name="Bechman K.B."/>
            <person name="Herman A."/>
            <person name="Abrahante J.E."/>
            <person name="Garbe J."/>
        </authorList>
    </citation>
    <scope>NUCLEOTIDE SEQUENCE</scope>
    <source>
        <strain evidence="1">Duluth1</strain>
        <tissue evidence="1">Whole animal</tissue>
    </source>
</reference>
<comment type="caution">
    <text evidence="1">The sequence shown here is derived from an EMBL/GenBank/DDBJ whole genome shotgun (WGS) entry which is preliminary data.</text>
</comment>
<proteinExistence type="predicted"/>
<evidence type="ECO:0000313" key="1">
    <source>
        <dbReference type="EMBL" id="KAH3826272.1"/>
    </source>
</evidence>
<reference evidence="1" key="1">
    <citation type="journal article" date="2019" name="bioRxiv">
        <title>The Genome of the Zebra Mussel, Dreissena polymorpha: A Resource for Invasive Species Research.</title>
        <authorList>
            <person name="McCartney M.A."/>
            <person name="Auch B."/>
            <person name="Kono T."/>
            <person name="Mallez S."/>
            <person name="Zhang Y."/>
            <person name="Obille A."/>
            <person name="Becker A."/>
            <person name="Abrahante J.E."/>
            <person name="Garbe J."/>
            <person name="Badalamenti J.P."/>
            <person name="Herman A."/>
            <person name="Mangelson H."/>
            <person name="Liachko I."/>
            <person name="Sullivan S."/>
            <person name="Sone E.D."/>
            <person name="Koren S."/>
            <person name="Silverstein K.A.T."/>
            <person name="Beckman K.B."/>
            <person name="Gohl D.M."/>
        </authorList>
    </citation>
    <scope>NUCLEOTIDE SEQUENCE</scope>
    <source>
        <strain evidence="1">Duluth1</strain>
        <tissue evidence="1">Whole animal</tissue>
    </source>
</reference>